<dbReference type="VEuPathDB" id="TrichDB:TRFO_29315"/>
<comment type="caution">
    <text evidence="1">The sequence shown here is derived from an EMBL/GenBank/DDBJ whole genome shotgun (WGS) entry which is preliminary data.</text>
</comment>
<dbReference type="GeneID" id="94841417"/>
<dbReference type="Gene3D" id="1.25.10.10">
    <property type="entry name" value="Leucine-rich Repeat Variant"/>
    <property type="match status" value="1"/>
</dbReference>
<evidence type="ECO:0008006" key="3">
    <source>
        <dbReference type="Google" id="ProtNLM"/>
    </source>
</evidence>
<sequence length="460" mass="52453">MWILNRSNSDSGTNERNILNTRAGTTNENLLFEANSSQSELSMIKTLIKMTDDYPTVETWNTIKNAIEDCSSDIFTRTDALNIIQNANKYLPNEDPNMSFALLSCVSLCVYRILDHPFIDLIQNDFFLQLYDKFHLYFQPGVEFRSTITVSDIVRLLAKESIECFDNKDEINPRFENICTSILDFLGQPQTHLFFVAQMINTLGALLKMDIVQGLNVNKFGQILIQYMFQVNSINGSISPTSVSDTAIEVLSTFLEKFPDFYEVILNNADFFNALVKLVNEDSLKCAMYTAKLLISLVTNEVIFKFPFQYNIFELLYTSCMKSKTNAPYLLEVIALICKISPEGCATFVTQGILNQFLISISMKATKSMLSIIHSFLKINNAPINEDIMNIIIHVVEQCIEDENEEILKIDFDVILILFQLNVNLDVREQLEDIAFGEYSEDVANQAQVLLKHFDALNKE</sequence>
<gene>
    <name evidence="1" type="ORF">TRFO_29315</name>
</gene>
<reference evidence="1" key="1">
    <citation type="submission" date="2016-10" db="EMBL/GenBank/DDBJ databases">
        <authorList>
            <person name="Benchimol M."/>
            <person name="Almeida L.G."/>
            <person name="Vasconcelos A.T."/>
            <person name="Perreira-Neves A."/>
            <person name="Rosa I.A."/>
            <person name="Tasca T."/>
            <person name="Bogo M.R."/>
            <person name="de Souza W."/>
        </authorList>
    </citation>
    <scope>NUCLEOTIDE SEQUENCE [LARGE SCALE GENOMIC DNA]</scope>
    <source>
        <strain evidence="1">K</strain>
    </source>
</reference>
<dbReference type="InterPro" id="IPR011989">
    <property type="entry name" value="ARM-like"/>
</dbReference>
<evidence type="ECO:0000313" key="1">
    <source>
        <dbReference type="EMBL" id="OHT03331.1"/>
    </source>
</evidence>
<name>A0A1J4JWF9_9EUKA</name>
<dbReference type="InterPro" id="IPR016024">
    <property type="entry name" value="ARM-type_fold"/>
</dbReference>
<dbReference type="SUPFAM" id="SSF48371">
    <property type="entry name" value="ARM repeat"/>
    <property type="match status" value="1"/>
</dbReference>
<keyword evidence="2" id="KW-1185">Reference proteome</keyword>
<dbReference type="EMBL" id="MLAK01000831">
    <property type="protein sequence ID" value="OHT03331.1"/>
    <property type="molecule type" value="Genomic_DNA"/>
</dbReference>
<protein>
    <recommendedName>
        <fullName evidence="3">SPIN90/Ldb17 leucine-rich domain-containing protein</fullName>
    </recommendedName>
</protein>
<proteinExistence type="predicted"/>
<dbReference type="AlphaFoldDB" id="A0A1J4JWF9"/>
<accession>A0A1J4JWF9</accession>
<dbReference type="Proteomes" id="UP000179807">
    <property type="component" value="Unassembled WGS sequence"/>
</dbReference>
<evidence type="ECO:0000313" key="2">
    <source>
        <dbReference type="Proteomes" id="UP000179807"/>
    </source>
</evidence>
<organism evidence="1 2">
    <name type="scientific">Tritrichomonas foetus</name>
    <dbReference type="NCBI Taxonomy" id="1144522"/>
    <lineage>
        <taxon>Eukaryota</taxon>
        <taxon>Metamonada</taxon>
        <taxon>Parabasalia</taxon>
        <taxon>Tritrichomonadida</taxon>
        <taxon>Tritrichomonadidae</taxon>
        <taxon>Tritrichomonas</taxon>
    </lineage>
</organism>
<dbReference type="RefSeq" id="XP_068356467.1">
    <property type="nucleotide sequence ID" value="XM_068506713.1"/>
</dbReference>